<name>A0ABR0P1E6_GOSAR</name>
<reference evidence="2 3" key="1">
    <citation type="submission" date="2023-03" db="EMBL/GenBank/DDBJ databases">
        <title>WGS of Gossypium arboreum.</title>
        <authorList>
            <person name="Yu D."/>
        </authorList>
    </citation>
    <scope>NUCLEOTIDE SEQUENCE [LARGE SCALE GENOMIC DNA]</scope>
    <source>
        <tissue evidence="2">Leaf</tissue>
    </source>
</reference>
<keyword evidence="3" id="KW-1185">Reference proteome</keyword>
<accession>A0ABR0P1E6</accession>
<proteinExistence type="predicted"/>
<protein>
    <submittedName>
        <fullName evidence="2">Uncharacterized protein</fullName>
    </submittedName>
</protein>
<evidence type="ECO:0000313" key="2">
    <source>
        <dbReference type="EMBL" id="KAK5812431.1"/>
    </source>
</evidence>
<organism evidence="2 3">
    <name type="scientific">Gossypium arboreum</name>
    <name type="common">Tree cotton</name>
    <name type="synonym">Gossypium nanking</name>
    <dbReference type="NCBI Taxonomy" id="29729"/>
    <lineage>
        <taxon>Eukaryota</taxon>
        <taxon>Viridiplantae</taxon>
        <taxon>Streptophyta</taxon>
        <taxon>Embryophyta</taxon>
        <taxon>Tracheophyta</taxon>
        <taxon>Spermatophyta</taxon>
        <taxon>Magnoliopsida</taxon>
        <taxon>eudicotyledons</taxon>
        <taxon>Gunneridae</taxon>
        <taxon>Pentapetalae</taxon>
        <taxon>rosids</taxon>
        <taxon>malvids</taxon>
        <taxon>Malvales</taxon>
        <taxon>Malvaceae</taxon>
        <taxon>Malvoideae</taxon>
        <taxon>Gossypium</taxon>
    </lineage>
</organism>
<evidence type="ECO:0000256" key="1">
    <source>
        <dbReference type="SAM" id="MobiDB-lite"/>
    </source>
</evidence>
<comment type="caution">
    <text evidence="2">The sequence shown here is derived from an EMBL/GenBank/DDBJ whole genome shotgun (WGS) entry which is preliminary data.</text>
</comment>
<dbReference type="Proteomes" id="UP001358586">
    <property type="component" value="Chromosome 8"/>
</dbReference>
<feature type="region of interest" description="Disordered" evidence="1">
    <location>
        <begin position="71"/>
        <end position="110"/>
    </location>
</feature>
<dbReference type="EMBL" id="JARKNE010000008">
    <property type="protein sequence ID" value="KAK5812431.1"/>
    <property type="molecule type" value="Genomic_DNA"/>
</dbReference>
<feature type="compositionally biased region" description="Basic and acidic residues" evidence="1">
    <location>
        <begin position="77"/>
        <end position="110"/>
    </location>
</feature>
<sequence length="110" mass="12545">MGNEIKECSETSPEDRIKVDDEHPFSIALKAKSSMVGKECLIFGSIQKKSMKQCFYAGEELGKKEDALLPEKSIPYRRPESEVRSIKNSGKWETEKIQENSEERDSNFSP</sequence>
<evidence type="ECO:0000313" key="3">
    <source>
        <dbReference type="Proteomes" id="UP001358586"/>
    </source>
</evidence>
<gene>
    <name evidence="2" type="ORF">PVK06_027861</name>
</gene>